<gene>
    <name evidence="1" type="ORF">DPMN_151803</name>
</gene>
<sequence>MGCKAEIKVPSLGNAYNVKEDGIPVLKASRVYRIPKTTLRDRDLLKIDPDTCVMGKAPMFDQFQEAKIVEHFKNMAALGYGYTQQECVDAASMYVVHNIYTSTSLQLNLDDGGQLKILIGNTQVKYSREKQHFILINW</sequence>
<protein>
    <submittedName>
        <fullName evidence="1">Uncharacterized protein</fullName>
    </submittedName>
</protein>
<evidence type="ECO:0000313" key="2">
    <source>
        <dbReference type="Proteomes" id="UP000828390"/>
    </source>
</evidence>
<evidence type="ECO:0000313" key="1">
    <source>
        <dbReference type="EMBL" id="KAH3798209.1"/>
    </source>
</evidence>
<dbReference type="EMBL" id="JAIWYP010000007">
    <property type="protein sequence ID" value="KAH3798209.1"/>
    <property type="molecule type" value="Genomic_DNA"/>
</dbReference>
<name>A0A9D4FID8_DREPO</name>
<organism evidence="1 2">
    <name type="scientific">Dreissena polymorpha</name>
    <name type="common">Zebra mussel</name>
    <name type="synonym">Mytilus polymorpha</name>
    <dbReference type="NCBI Taxonomy" id="45954"/>
    <lineage>
        <taxon>Eukaryota</taxon>
        <taxon>Metazoa</taxon>
        <taxon>Spiralia</taxon>
        <taxon>Lophotrochozoa</taxon>
        <taxon>Mollusca</taxon>
        <taxon>Bivalvia</taxon>
        <taxon>Autobranchia</taxon>
        <taxon>Heteroconchia</taxon>
        <taxon>Euheterodonta</taxon>
        <taxon>Imparidentia</taxon>
        <taxon>Neoheterodontei</taxon>
        <taxon>Myida</taxon>
        <taxon>Dreissenoidea</taxon>
        <taxon>Dreissenidae</taxon>
        <taxon>Dreissena</taxon>
    </lineage>
</organism>
<dbReference type="AlphaFoldDB" id="A0A9D4FID8"/>
<accession>A0A9D4FID8</accession>
<comment type="caution">
    <text evidence="1">The sequence shown here is derived from an EMBL/GenBank/DDBJ whole genome shotgun (WGS) entry which is preliminary data.</text>
</comment>
<keyword evidence="2" id="KW-1185">Reference proteome</keyword>
<dbReference type="Proteomes" id="UP000828390">
    <property type="component" value="Unassembled WGS sequence"/>
</dbReference>
<proteinExistence type="predicted"/>
<reference evidence="1" key="2">
    <citation type="submission" date="2020-11" db="EMBL/GenBank/DDBJ databases">
        <authorList>
            <person name="McCartney M.A."/>
            <person name="Auch B."/>
            <person name="Kono T."/>
            <person name="Mallez S."/>
            <person name="Becker A."/>
            <person name="Gohl D.M."/>
            <person name="Silverstein K.A.T."/>
            <person name="Koren S."/>
            <person name="Bechman K.B."/>
            <person name="Herman A."/>
            <person name="Abrahante J.E."/>
            <person name="Garbe J."/>
        </authorList>
    </citation>
    <scope>NUCLEOTIDE SEQUENCE</scope>
    <source>
        <strain evidence="1">Duluth1</strain>
        <tissue evidence="1">Whole animal</tissue>
    </source>
</reference>
<reference evidence="1" key="1">
    <citation type="journal article" date="2019" name="bioRxiv">
        <title>The Genome of the Zebra Mussel, Dreissena polymorpha: A Resource for Invasive Species Research.</title>
        <authorList>
            <person name="McCartney M.A."/>
            <person name="Auch B."/>
            <person name="Kono T."/>
            <person name="Mallez S."/>
            <person name="Zhang Y."/>
            <person name="Obille A."/>
            <person name="Becker A."/>
            <person name="Abrahante J.E."/>
            <person name="Garbe J."/>
            <person name="Badalamenti J.P."/>
            <person name="Herman A."/>
            <person name="Mangelson H."/>
            <person name="Liachko I."/>
            <person name="Sullivan S."/>
            <person name="Sone E.D."/>
            <person name="Koren S."/>
            <person name="Silverstein K.A.T."/>
            <person name="Beckman K.B."/>
            <person name="Gohl D.M."/>
        </authorList>
    </citation>
    <scope>NUCLEOTIDE SEQUENCE</scope>
    <source>
        <strain evidence="1">Duluth1</strain>
        <tissue evidence="1">Whole animal</tissue>
    </source>
</reference>